<accession>A0A2G8JK35</accession>
<dbReference type="InterPro" id="IPR035992">
    <property type="entry name" value="Ricin_B-like_lectins"/>
</dbReference>
<sequence>IPDKHDLAFGSIKQGAMCLDTLGHTQGGTIGLYECHNSGGNQEFSLTKDGSIKHAEHCLSLQEEAAGSLTDTLIL</sequence>
<protein>
    <submittedName>
        <fullName evidence="2">Polypeptide N-acetylgalactosaminyltransferase 2</fullName>
    </submittedName>
</protein>
<feature type="domain" description="Ricin B lectin" evidence="1">
    <location>
        <begin position="10"/>
        <end position="67"/>
    </location>
</feature>
<dbReference type="AlphaFoldDB" id="A0A2G8JK35"/>
<evidence type="ECO:0000259" key="1">
    <source>
        <dbReference type="Pfam" id="PF00652"/>
    </source>
</evidence>
<dbReference type="Gene3D" id="2.80.10.50">
    <property type="match status" value="1"/>
</dbReference>
<evidence type="ECO:0000313" key="3">
    <source>
        <dbReference type="Proteomes" id="UP000230750"/>
    </source>
</evidence>
<gene>
    <name evidence="2" type="ORF">BSL78_27070</name>
</gene>
<organism evidence="2 3">
    <name type="scientific">Stichopus japonicus</name>
    <name type="common">Sea cucumber</name>
    <dbReference type="NCBI Taxonomy" id="307972"/>
    <lineage>
        <taxon>Eukaryota</taxon>
        <taxon>Metazoa</taxon>
        <taxon>Echinodermata</taxon>
        <taxon>Eleutherozoa</taxon>
        <taxon>Echinozoa</taxon>
        <taxon>Holothuroidea</taxon>
        <taxon>Aspidochirotacea</taxon>
        <taxon>Aspidochirotida</taxon>
        <taxon>Stichopodidae</taxon>
        <taxon>Apostichopus</taxon>
    </lineage>
</organism>
<comment type="caution">
    <text evidence="2">The sequence shown here is derived from an EMBL/GenBank/DDBJ whole genome shotgun (WGS) entry which is preliminary data.</text>
</comment>
<evidence type="ECO:0000313" key="2">
    <source>
        <dbReference type="EMBL" id="PIK36103.1"/>
    </source>
</evidence>
<keyword evidence="2" id="KW-0808">Transferase</keyword>
<dbReference type="InterPro" id="IPR000772">
    <property type="entry name" value="Ricin_B_lectin"/>
</dbReference>
<dbReference type="GO" id="GO:0016740">
    <property type="term" value="F:transferase activity"/>
    <property type="evidence" value="ECO:0007669"/>
    <property type="project" value="UniProtKB-KW"/>
</dbReference>
<dbReference type="Proteomes" id="UP000230750">
    <property type="component" value="Unassembled WGS sequence"/>
</dbReference>
<dbReference type="STRING" id="307972.A0A2G8JK35"/>
<dbReference type="EMBL" id="MRZV01001743">
    <property type="protein sequence ID" value="PIK36103.1"/>
    <property type="molecule type" value="Genomic_DNA"/>
</dbReference>
<name>A0A2G8JK35_STIJA</name>
<dbReference type="OrthoDB" id="429263at2759"/>
<keyword evidence="3" id="KW-1185">Reference proteome</keyword>
<dbReference type="SUPFAM" id="SSF50370">
    <property type="entry name" value="Ricin B-like lectins"/>
    <property type="match status" value="1"/>
</dbReference>
<dbReference type="PROSITE" id="PS50231">
    <property type="entry name" value="RICIN_B_LECTIN"/>
    <property type="match status" value="1"/>
</dbReference>
<reference evidence="2 3" key="1">
    <citation type="journal article" date="2017" name="PLoS Biol.">
        <title>The sea cucumber genome provides insights into morphological evolution and visceral regeneration.</title>
        <authorList>
            <person name="Zhang X."/>
            <person name="Sun L."/>
            <person name="Yuan J."/>
            <person name="Sun Y."/>
            <person name="Gao Y."/>
            <person name="Zhang L."/>
            <person name="Li S."/>
            <person name="Dai H."/>
            <person name="Hamel J.F."/>
            <person name="Liu C."/>
            <person name="Yu Y."/>
            <person name="Liu S."/>
            <person name="Lin W."/>
            <person name="Guo K."/>
            <person name="Jin S."/>
            <person name="Xu P."/>
            <person name="Storey K.B."/>
            <person name="Huan P."/>
            <person name="Zhang T."/>
            <person name="Zhou Y."/>
            <person name="Zhang J."/>
            <person name="Lin C."/>
            <person name="Li X."/>
            <person name="Xing L."/>
            <person name="Huo D."/>
            <person name="Sun M."/>
            <person name="Wang L."/>
            <person name="Mercier A."/>
            <person name="Li F."/>
            <person name="Yang H."/>
            <person name="Xiang J."/>
        </authorList>
    </citation>
    <scope>NUCLEOTIDE SEQUENCE [LARGE SCALE GENOMIC DNA]</scope>
    <source>
        <strain evidence="2">Shaxun</strain>
        <tissue evidence="2">Muscle</tissue>
    </source>
</reference>
<proteinExistence type="predicted"/>
<feature type="non-terminal residue" evidence="2">
    <location>
        <position position="1"/>
    </location>
</feature>
<dbReference type="Pfam" id="PF00652">
    <property type="entry name" value="Ricin_B_lectin"/>
    <property type="match status" value="1"/>
</dbReference>